<feature type="region of interest" description="Disordered" evidence="1">
    <location>
        <begin position="1"/>
        <end position="59"/>
    </location>
</feature>
<feature type="compositionally biased region" description="Pro residues" evidence="1">
    <location>
        <begin position="295"/>
        <end position="306"/>
    </location>
</feature>
<feature type="compositionally biased region" description="Low complexity" evidence="1">
    <location>
        <begin position="278"/>
        <end position="294"/>
    </location>
</feature>
<dbReference type="Proteomes" id="UP000077266">
    <property type="component" value="Unassembled WGS sequence"/>
</dbReference>
<reference evidence="2 3" key="1">
    <citation type="journal article" date="2016" name="Mol. Biol. Evol.">
        <title>Comparative Genomics of Early-Diverging Mushroom-Forming Fungi Provides Insights into the Origins of Lignocellulose Decay Capabilities.</title>
        <authorList>
            <person name="Nagy L.G."/>
            <person name="Riley R."/>
            <person name="Tritt A."/>
            <person name="Adam C."/>
            <person name="Daum C."/>
            <person name="Floudas D."/>
            <person name="Sun H."/>
            <person name="Yadav J.S."/>
            <person name="Pangilinan J."/>
            <person name="Larsson K.H."/>
            <person name="Matsuura K."/>
            <person name="Barry K."/>
            <person name="Labutti K."/>
            <person name="Kuo R."/>
            <person name="Ohm R.A."/>
            <person name="Bhattacharya S.S."/>
            <person name="Shirouzu T."/>
            <person name="Yoshinaga Y."/>
            <person name="Martin F.M."/>
            <person name="Grigoriev I.V."/>
            <person name="Hibbett D.S."/>
        </authorList>
    </citation>
    <scope>NUCLEOTIDE SEQUENCE [LARGE SCALE GENOMIC DNA]</scope>
    <source>
        <strain evidence="2 3">HHB12029</strain>
    </source>
</reference>
<feature type="region of interest" description="Disordered" evidence="1">
    <location>
        <begin position="255"/>
        <end position="310"/>
    </location>
</feature>
<evidence type="ECO:0000256" key="1">
    <source>
        <dbReference type="SAM" id="MobiDB-lite"/>
    </source>
</evidence>
<proteinExistence type="predicted"/>
<feature type="compositionally biased region" description="Polar residues" evidence="1">
    <location>
        <begin position="49"/>
        <end position="58"/>
    </location>
</feature>
<evidence type="ECO:0000313" key="3">
    <source>
        <dbReference type="Proteomes" id="UP000077266"/>
    </source>
</evidence>
<gene>
    <name evidence="2" type="ORF">EXIGLDRAFT_707724</name>
</gene>
<accession>A0A165JPZ9</accession>
<dbReference type="AlphaFoldDB" id="A0A165JPZ9"/>
<sequence length="387" mass="40684">MDEDAEVDQALSVTSGGASDTEAVPSTPRRNPHASSAPQSRANAPPSLPTSQNHSTRSPALPEAAIAPFAPEKLHFAEHPGESLEDMSHFGRVSMPTNRAQRGTKFPIGSETSSTTHAQQGALNAHQLPSQRAPVAADAGVLPDGMTVAEAIRSMHGKLHDLIFLASQINSAVLQKSDRSDVYLWADESLGLTIAQLAKGMQMCTPQGPAAKLFGYLGCPEPTFFDDMAANLERIKGLVGGYPAPAHAPTPPAASALYTAAPSPGKHAAQAANPNSYAGRAAQQAASASAAPRISAPPKPAAPPTNPRARHHPARLILSVHATPELTAHIHSDAKRLRDDVNKSLSGLKTKRTPAAPWRIAGMAALCRNERIMRLRGVDLHSTSTTE</sequence>
<dbReference type="EMBL" id="KV425961">
    <property type="protein sequence ID" value="KZV95165.1"/>
    <property type="molecule type" value="Genomic_DNA"/>
</dbReference>
<feature type="region of interest" description="Disordered" evidence="1">
    <location>
        <begin position="97"/>
        <end position="129"/>
    </location>
</feature>
<protein>
    <submittedName>
        <fullName evidence="2">Uncharacterized protein</fullName>
    </submittedName>
</protein>
<name>A0A165JPZ9_EXIGL</name>
<feature type="compositionally biased region" description="Polar residues" evidence="1">
    <location>
        <begin position="33"/>
        <end position="42"/>
    </location>
</feature>
<dbReference type="InParanoid" id="A0A165JPZ9"/>
<evidence type="ECO:0000313" key="2">
    <source>
        <dbReference type="EMBL" id="KZV95165.1"/>
    </source>
</evidence>
<organism evidence="2 3">
    <name type="scientific">Exidia glandulosa HHB12029</name>
    <dbReference type="NCBI Taxonomy" id="1314781"/>
    <lineage>
        <taxon>Eukaryota</taxon>
        <taxon>Fungi</taxon>
        <taxon>Dikarya</taxon>
        <taxon>Basidiomycota</taxon>
        <taxon>Agaricomycotina</taxon>
        <taxon>Agaricomycetes</taxon>
        <taxon>Auriculariales</taxon>
        <taxon>Exidiaceae</taxon>
        <taxon>Exidia</taxon>
    </lineage>
</organism>
<feature type="compositionally biased region" description="Polar residues" evidence="1">
    <location>
        <begin position="110"/>
        <end position="129"/>
    </location>
</feature>
<keyword evidence="3" id="KW-1185">Reference proteome</keyword>